<dbReference type="SUPFAM" id="SSF53335">
    <property type="entry name" value="S-adenosyl-L-methionine-dependent methyltransferases"/>
    <property type="match status" value="1"/>
</dbReference>
<evidence type="ECO:0000256" key="2">
    <source>
        <dbReference type="ARBA" id="ARBA00022679"/>
    </source>
</evidence>
<dbReference type="InterPro" id="IPR016461">
    <property type="entry name" value="COMT-like"/>
</dbReference>
<dbReference type="Pfam" id="PF00891">
    <property type="entry name" value="Methyltransf_2"/>
    <property type="match status" value="1"/>
</dbReference>
<evidence type="ECO:0000259" key="5">
    <source>
        <dbReference type="Pfam" id="PF00891"/>
    </source>
</evidence>
<keyword evidence="1" id="KW-0489">Methyltransferase</keyword>
<accession>A0A853DP12</accession>
<feature type="domain" description="O-methyltransferase dimerisation" evidence="6">
    <location>
        <begin position="14"/>
        <end position="74"/>
    </location>
</feature>
<dbReference type="InterPro" id="IPR036390">
    <property type="entry name" value="WH_DNA-bd_sf"/>
</dbReference>
<dbReference type="GO" id="GO:0046983">
    <property type="term" value="F:protein dimerization activity"/>
    <property type="evidence" value="ECO:0007669"/>
    <property type="project" value="InterPro"/>
</dbReference>
<dbReference type="InterPro" id="IPR012967">
    <property type="entry name" value="COMT_dimerisation"/>
</dbReference>
<feature type="active site" description="Proton acceptor" evidence="4">
    <location>
        <position position="244"/>
    </location>
</feature>
<sequence length="334" mass="35752">MDSPISPAETMTGLLAGFMTSQALYAVAKLDVLTFLDGGGLTLEELAERTGAHQDTLGRIIRTLAPLGVFTTNGELITATATGATLSRHHPESVYEIACFWMETSYLPFSELTHTLRTGETAATRYLGEPYVDWVTSDPERAGLLSRAMAALTAGLRQGLFSDYELPPGAVIADIGGADGSMLVELLQLFPDRRGIVLDLPTVAPLALQTMKQADLEGRVEVVAGDFFTEAPIADIYVLSSVLHDWDDTDSIRILRTLSAVAASGSRLLIIENVVPAGDVADMSKTSDLLMMGIAGGRERSVEEFATLLSEAEFQILGVVPSTGPYSVIEAQRQ</sequence>
<evidence type="ECO:0000256" key="3">
    <source>
        <dbReference type="ARBA" id="ARBA00022691"/>
    </source>
</evidence>
<dbReference type="Proteomes" id="UP000571817">
    <property type="component" value="Unassembled WGS sequence"/>
</dbReference>
<organism evidence="7 8">
    <name type="scientific">Allobranchiibius huperziae</name>
    <dbReference type="NCBI Taxonomy" id="1874116"/>
    <lineage>
        <taxon>Bacteria</taxon>
        <taxon>Bacillati</taxon>
        <taxon>Actinomycetota</taxon>
        <taxon>Actinomycetes</taxon>
        <taxon>Micrococcales</taxon>
        <taxon>Dermacoccaceae</taxon>
        <taxon>Allobranchiibius</taxon>
    </lineage>
</organism>
<keyword evidence="2" id="KW-0808">Transferase</keyword>
<dbReference type="RefSeq" id="WP_179483893.1">
    <property type="nucleotide sequence ID" value="NZ_JACCFW010000003.1"/>
</dbReference>
<dbReference type="PANTHER" id="PTHR43712">
    <property type="entry name" value="PUTATIVE (AFU_ORTHOLOGUE AFUA_4G14580)-RELATED"/>
    <property type="match status" value="1"/>
</dbReference>
<proteinExistence type="predicted"/>
<evidence type="ECO:0000259" key="6">
    <source>
        <dbReference type="Pfam" id="PF08100"/>
    </source>
</evidence>
<evidence type="ECO:0000256" key="4">
    <source>
        <dbReference type="PIRSR" id="PIRSR005739-1"/>
    </source>
</evidence>
<dbReference type="AlphaFoldDB" id="A0A853DP12"/>
<protein>
    <recommendedName>
        <fullName evidence="9">Methyltransferase</fullName>
    </recommendedName>
</protein>
<dbReference type="EMBL" id="JACCFW010000003">
    <property type="protein sequence ID" value="NYJ76501.1"/>
    <property type="molecule type" value="Genomic_DNA"/>
</dbReference>
<dbReference type="InterPro" id="IPR001077">
    <property type="entry name" value="COMT_C"/>
</dbReference>
<dbReference type="Gene3D" id="3.40.50.150">
    <property type="entry name" value="Vaccinia Virus protein VP39"/>
    <property type="match status" value="1"/>
</dbReference>
<dbReference type="SUPFAM" id="SSF46785">
    <property type="entry name" value="Winged helix' DNA-binding domain"/>
    <property type="match status" value="1"/>
</dbReference>
<dbReference type="CDD" id="cd02440">
    <property type="entry name" value="AdoMet_MTases"/>
    <property type="match status" value="1"/>
</dbReference>
<dbReference type="InterPro" id="IPR036388">
    <property type="entry name" value="WH-like_DNA-bd_sf"/>
</dbReference>
<dbReference type="Gene3D" id="1.10.10.10">
    <property type="entry name" value="Winged helix-like DNA-binding domain superfamily/Winged helix DNA-binding domain"/>
    <property type="match status" value="1"/>
</dbReference>
<gene>
    <name evidence="7" type="ORF">HNR15_003519</name>
</gene>
<evidence type="ECO:0000256" key="1">
    <source>
        <dbReference type="ARBA" id="ARBA00022603"/>
    </source>
</evidence>
<keyword evidence="8" id="KW-1185">Reference proteome</keyword>
<dbReference type="Pfam" id="PF08100">
    <property type="entry name" value="Dimerisation"/>
    <property type="match status" value="1"/>
</dbReference>
<comment type="caution">
    <text evidence="7">The sequence shown here is derived from an EMBL/GenBank/DDBJ whole genome shotgun (WGS) entry which is preliminary data.</text>
</comment>
<dbReference type="GO" id="GO:0008171">
    <property type="term" value="F:O-methyltransferase activity"/>
    <property type="evidence" value="ECO:0007669"/>
    <property type="project" value="InterPro"/>
</dbReference>
<dbReference type="PANTHER" id="PTHR43712:SF2">
    <property type="entry name" value="O-METHYLTRANSFERASE CICE"/>
    <property type="match status" value="1"/>
</dbReference>
<evidence type="ECO:0008006" key="9">
    <source>
        <dbReference type="Google" id="ProtNLM"/>
    </source>
</evidence>
<feature type="domain" description="O-methyltransferase C-terminal" evidence="5">
    <location>
        <begin position="110"/>
        <end position="315"/>
    </location>
</feature>
<dbReference type="GO" id="GO:0032259">
    <property type="term" value="P:methylation"/>
    <property type="evidence" value="ECO:0007669"/>
    <property type="project" value="UniProtKB-KW"/>
</dbReference>
<reference evidence="7 8" key="1">
    <citation type="submission" date="2020-07" db="EMBL/GenBank/DDBJ databases">
        <title>Sequencing the genomes of 1000 actinobacteria strains.</title>
        <authorList>
            <person name="Klenk H.-P."/>
        </authorList>
    </citation>
    <scope>NUCLEOTIDE SEQUENCE [LARGE SCALE GENOMIC DNA]</scope>
    <source>
        <strain evidence="7 8">DSM 29531</strain>
    </source>
</reference>
<dbReference type="InterPro" id="IPR029063">
    <property type="entry name" value="SAM-dependent_MTases_sf"/>
</dbReference>
<dbReference type="PIRSF" id="PIRSF005739">
    <property type="entry name" value="O-mtase"/>
    <property type="match status" value="1"/>
</dbReference>
<evidence type="ECO:0000313" key="8">
    <source>
        <dbReference type="Proteomes" id="UP000571817"/>
    </source>
</evidence>
<evidence type="ECO:0000313" key="7">
    <source>
        <dbReference type="EMBL" id="NYJ76501.1"/>
    </source>
</evidence>
<name>A0A853DP12_9MICO</name>
<keyword evidence="3" id="KW-0949">S-adenosyl-L-methionine</keyword>
<dbReference type="PROSITE" id="PS51683">
    <property type="entry name" value="SAM_OMT_II"/>
    <property type="match status" value="1"/>
</dbReference>